<dbReference type="RefSeq" id="WP_303277786.1">
    <property type="nucleotide sequence ID" value="NZ_JAUOEK010000114.1"/>
</dbReference>
<keyword evidence="9" id="KW-1185">Reference proteome</keyword>
<dbReference type="PROSITE" id="PS51257">
    <property type="entry name" value="PROKAR_LIPOPROTEIN"/>
    <property type="match status" value="1"/>
</dbReference>
<dbReference type="InterPro" id="IPR033985">
    <property type="entry name" value="SusD-like_N"/>
</dbReference>
<dbReference type="Pfam" id="PF07980">
    <property type="entry name" value="SusD_RagB"/>
    <property type="match status" value="1"/>
</dbReference>
<feature type="domain" description="RagB/SusD" evidence="6">
    <location>
        <begin position="337"/>
        <end position="529"/>
    </location>
</feature>
<dbReference type="Pfam" id="PF14322">
    <property type="entry name" value="SusD-like_3"/>
    <property type="match status" value="1"/>
</dbReference>
<proteinExistence type="inferred from homology"/>
<comment type="caution">
    <text evidence="8">The sequence shown here is derived from an EMBL/GenBank/DDBJ whole genome shotgun (WGS) entry which is preliminary data.</text>
</comment>
<gene>
    <name evidence="8" type="ORF">Q4Q35_09765</name>
</gene>
<comment type="similarity">
    <text evidence="2">Belongs to the SusD family.</text>
</comment>
<organism evidence="8 9">
    <name type="scientific">Flavivirga aquimarina</name>
    <dbReference type="NCBI Taxonomy" id="2027862"/>
    <lineage>
        <taxon>Bacteria</taxon>
        <taxon>Pseudomonadati</taxon>
        <taxon>Bacteroidota</taxon>
        <taxon>Flavobacteriia</taxon>
        <taxon>Flavobacteriales</taxon>
        <taxon>Flavobacteriaceae</taxon>
        <taxon>Flavivirga</taxon>
    </lineage>
</organism>
<keyword evidence="5" id="KW-0998">Cell outer membrane</keyword>
<protein>
    <submittedName>
        <fullName evidence="8">RagB/SusD family nutrient uptake outer membrane protein</fullName>
    </submittedName>
</protein>
<accession>A0ABT8WAB3</accession>
<feature type="domain" description="SusD-like N-terminal" evidence="7">
    <location>
        <begin position="46"/>
        <end position="229"/>
    </location>
</feature>
<reference evidence="8" key="1">
    <citation type="submission" date="2023-07" db="EMBL/GenBank/DDBJ databases">
        <title>Two novel species in the genus Flavivirga.</title>
        <authorList>
            <person name="Kwon K."/>
        </authorList>
    </citation>
    <scope>NUCLEOTIDE SEQUENCE</scope>
    <source>
        <strain evidence="8">KCTC 52353</strain>
    </source>
</reference>
<dbReference type="SUPFAM" id="SSF48452">
    <property type="entry name" value="TPR-like"/>
    <property type="match status" value="1"/>
</dbReference>
<keyword evidence="4" id="KW-0472">Membrane</keyword>
<dbReference type="EMBL" id="JAUOEK010000114">
    <property type="protein sequence ID" value="MDO5970093.1"/>
    <property type="molecule type" value="Genomic_DNA"/>
</dbReference>
<dbReference type="Gene3D" id="1.25.40.390">
    <property type="match status" value="1"/>
</dbReference>
<evidence type="ECO:0000256" key="4">
    <source>
        <dbReference type="ARBA" id="ARBA00023136"/>
    </source>
</evidence>
<keyword evidence="3" id="KW-0732">Signal</keyword>
<dbReference type="Proteomes" id="UP001176883">
    <property type="component" value="Unassembled WGS sequence"/>
</dbReference>
<evidence type="ECO:0000256" key="3">
    <source>
        <dbReference type="ARBA" id="ARBA00022729"/>
    </source>
</evidence>
<evidence type="ECO:0000256" key="2">
    <source>
        <dbReference type="ARBA" id="ARBA00006275"/>
    </source>
</evidence>
<name>A0ABT8WAB3_9FLAO</name>
<dbReference type="CDD" id="cd08977">
    <property type="entry name" value="SusD"/>
    <property type="match status" value="1"/>
</dbReference>
<evidence type="ECO:0000313" key="8">
    <source>
        <dbReference type="EMBL" id="MDO5970093.1"/>
    </source>
</evidence>
<sequence length="529" mass="59496">MKNIFILSLTLSLLFSCNDVLDEEVFSSVTNENFFQTENDAIVGAIGVYDGLQNNNYWYQQFIMCELLPGSMGHFWNQNFNTLTYTNNTGGLWALWEQGYKVIGRANSVISVLENSSLEEDLKNQLLGEMRYIRGMVYFNTVRMFGHIPLVTSVPESIEDAVTPQEGADESVYESQFLKQVDRTEVYNFIIEDLLFAESNLPVATFTNGVDNGRARKGSATALLAKVYLTQAGLQYNYVTGTLDQGDASKWAKVVEKCEDLINSGPYSLEPNFADIFKNENDNNEEIIFSVQYLESSVAGVTGEGGQLGARTGINGSDITPYSWKQVFSNKSFFDQWVDANGTSDNRFSTTYLTSYVDNDGVVVNYGSGNFIHPHIWKFISDDNNPDINALGATDYGDNTVYLRYADVLLMHSEALNEINGTPDNNTISGINQVRQRAGQPLITLPISKEDLRDAIWNERKWELVYEGHYFYDCQRTGRLKEEIELNWDTNGGTVRQITLAAITDKFYILPIHFNALSSNSSLDQNAGW</sequence>
<evidence type="ECO:0000259" key="7">
    <source>
        <dbReference type="Pfam" id="PF14322"/>
    </source>
</evidence>
<evidence type="ECO:0000256" key="1">
    <source>
        <dbReference type="ARBA" id="ARBA00004442"/>
    </source>
</evidence>
<dbReference type="InterPro" id="IPR011990">
    <property type="entry name" value="TPR-like_helical_dom_sf"/>
</dbReference>
<evidence type="ECO:0000256" key="5">
    <source>
        <dbReference type="ARBA" id="ARBA00023237"/>
    </source>
</evidence>
<comment type="subcellular location">
    <subcellularLocation>
        <location evidence="1">Cell outer membrane</location>
    </subcellularLocation>
</comment>
<evidence type="ECO:0000313" key="9">
    <source>
        <dbReference type="Proteomes" id="UP001176883"/>
    </source>
</evidence>
<evidence type="ECO:0000259" key="6">
    <source>
        <dbReference type="Pfam" id="PF07980"/>
    </source>
</evidence>
<dbReference type="InterPro" id="IPR012944">
    <property type="entry name" value="SusD_RagB_dom"/>
</dbReference>